<name>A0AC34QI22_9BILA</name>
<sequence>MMNCLPSIVNQKRKSNERISGSKKKRVTEPRPHPADCLNKKYWDDIRAGRIPEPGWIKPEQKRKSVPSMVFNQDFGPMGTFSQNTVNPFPHHSSFTSTISTSTNQLDPNVDLLNLNEKPPMLSNPSLSKKNDEINKTIGQQSKIKENVCILPIPVPVPIFIPLTTDFVLKHLGKKISIFLFQLIVICFEIYTLKSTWRLFSYICDLLMAEKLKGQKVFDNSKNQEKESSTISESKDLGDVI</sequence>
<evidence type="ECO:0000313" key="2">
    <source>
        <dbReference type="WBParaSite" id="JU765_v2.g16391.t1"/>
    </source>
</evidence>
<protein>
    <submittedName>
        <fullName evidence="2">Uncharacterized protein</fullName>
    </submittedName>
</protein>
<organism evidence="1 2">
    <name type="scientific">Panagrolaimus sp. JU765</name>
    <dbReference type="NCBI Taxonomy" id="591449"/>
    <lineage>
        <taxon>Eukaryota</taxon>
        <taxon>Metazoa</taxon>
        <taxon>Ecdysozoa</taxon>
        <taxon>Nematoda</taxon>
        <taxon>Chromadorea</taxon>
        <taxon>Rhabditida</taxon>
        <taxon>Tylenchina</taxon>
        <taxon>Panagrolaimomorpha</taxon>
        <taxon>Panagrolaimoidea</taxon>
        <taxon>Panagrolaimidae</taxon>
        <taxon>Panagrolaimus</taxon>
    </lineage>
</organism>
<reference evidence="2" key="1">
    <citation type="submission" date="2022-11" db="UniProtKB">
        <authorList>
            <consortium name="WormBaseParasite"/>
        </authorList>
    </citation>
    <scope>IDENTIFICATION</scope>
</reference>
<dbReference type="Proteomes" id="UP000887576">
    <property type="component" value="Unplaced"/>
</dbReference>
<accession>A0AC34QI22</accession>
<evidence type="ECO:0000313" key="1">
    <source>
        <dbReference type="Proteomes" id="UP000887576"/>
    </source>
</evidence>
<dbReference type="WBParaSite" id="JU765_v2.g16391.t1">
    <property type="protein sequence ID" value="JU765_v2.g16391.t1"/>
    <property type="gene ID" value="JU765_v2.g16391"/>
</dbReference>
<proteinExistence type="predicted"/>